<gene>
    <name evidence="1" type="ORF">EX242_23215</name>
</gene>
<dbReference type="EMBL" id="SHDO01000058">
    <property type="protein sequence ID" value="MBX6983152.1"/>
    <property type="molecule type" value="Genomic_DNA"/>
</dbReference>
<evidence type="ECO:0008006" key="3">
    <source>
        <dbReference type="Google" id="ProtNLM"/>
    </source>
</evidence>
<proteinExistence type="predicted"/>
<organism evidence="1 2">
    <name type="scientific">Providencia rettgeri</name>
    <dbReference type="NCBI Taxonomy" id="587"/>
    <lineage>
        <taxon>Bacteria</taxon>
        <taxon>Pseudomonadati</taxon>
        <taxon>Pseudomonadota</taxon>
        <taxon>Gammaproteobacteria</taxon>
        <taxon>Enterobacterales</taxon>
        <taxon>Morganellaceae</taxon>
        <taxon>Providencia</taxon>
    </lineage>
</organism>
<evidence type="ECO:0000313" key="2">
    <source>
        <dbReference type="Proteomes" id="UP000824410"/>
    </source>
</evidence>
<sequence length="341" mass="39905">MSKDDEVNFKVEVYQKDDQLIDVRVDIETQEVWVTEKQIAKLFDLNSRTISHHITNIYEDGELDRNSTTRNLLIVQKEGGRRVSRTITHYNIDIINFIGFRVNGRRAVEFRHWASELIKSYLRDGFVINEKALRESPEKANELAAKIRAIRADERHVYDKLKDCFKESASDYDSRSQEVRNFYSKMQDKFHYAITGMVSARLILDRANHEDDNMGLSTFAGVSPTQKEVTVGKNYLKETELYRMNLLSEQFLLHAESTALKGKMMTMRSLNDHVDKLLLFNEYELLPDSRNGAALRDEANEHAQRQYKLFKKKRIIEKAGYVYDPELMAYGEYNDLFDDED</sequence>
<comment type="caution">
    <text evidence="1">The sequence shown here is derived from an EMBL/GenBank/DDBJ whole genome shotgun (WGS) entry which is preliminary data.</text>
</comment>
<name>A0AAP2K4E5_PRORE</name>
<protein>
    <recommendedName>
        <fullName evidence="3">Virulence RhuM family protein</fullName>
    </recommendedName>
</protein>
<dbReference type="AlphaFoldDB" id="A0AAP2K4E5"/>
<dbReference type="RefSeq" id="WP_131680873.1">
    <property type="nucleotide sequence ID" value="NZ_SHCZ01000014.1"/>
</dbReference>
<dbReference type="PIRSF" id="PIRSF015268">
    <property type="entry name" value="Virulence_RhuM"/>
    <property type="match status" value="1"/>
</dbReference>
<reference evidence="1" key="1">
    <citation type="submission" date="2019-02" db="EMBL/GenBank/DDBJ databases">
        <title>Genomic characterization of isolates from hospital effluents in KZN, South Africa.</title>
        <authorList>
            <person name="Ntshobeni N."/>
            <person name="Allam M."/>
            <person name="Ismail A."/>
            <person name="Amoako D."/>
            <person name="Essack S."/>
            <person name="Chenia H."/>
        </authorList>
    </citation>
    <scope>NUCLEOTIDE SEQUENCE</scope>
    <source>
        <strain evidence="1">AFE97_S1</strain>
    </source>
</reference>
<evidence type="ECO:0000313" key="1">
    <source>
        <dbReference type="EMBL" id="MBX6983152.1"/>
    </source>
</evidence>
<accession>A0AAP2K4E5</accession>
<dbReference type="PANTHER" id="PTHR35810">
    <property type="entry name" value="CYTOPLASMIC PROTEIN-RELATED"/>
    <property type="match status" value="1"/>
</dbReference>
<dbReference type="InterPro" id="IPR011204">
    <property type="entry name" value="Virulence_RhuM-like"/>
</dbReference>
<dbReference type="PANTHER" id="PTHR35810:SF1">
    <property type="entry name" value="CYTOPLASMIC PROTEIN"/>
    <property type="match status" value="1"/>
</dbReference>
<dbReference type="Pfam" id="PF13310">
    <property type="entry name" value="Virulence_RhuM"/>
    <property type="match status" value="1"/>
</dbReference>
<dbReference type="Proteomes" id="UP000824410">
    <property type="component" value="Unassembled WGS sequence"/>
</dbReference>